<keyword evidence="1" id="KW-1133">Transmembrane helix</keyword>
<dbReference type="Pfam" id="PF20334">
    <property type="entry name" value="DUF6629"/>
    <property type="match status" value="1"/>
</dbReference>
<sequence length="227" mass="24193">MCFSAEASFAGAAVITAAGVGALALVEERRQVPFAALPLLFGIHQALEGWTWLELDGRTEAALSGVGVHSWVMFAWALLPIYVPWAVWLMEDDPRRRRWMAGLMAVGGALAVFMFVQAVQPEVSVRVVADNLDYRLGVGFSAVYLAVPYVAATCLTPALSTRGWVRAFGIANFLAMGTAAIIEAKDYSSIWCTLAAFLSLMILGHFLAQRRAAGTRAGGAGARVAGA</sequence>
<proteinExistence type="predicted"/>
<dbReference type="KEGG" id="ima:PO878_21205"/>
<keyword evidence="3" id="KW-1185">Reference proteome</keyword>
<feature type="transmembrane region" description="Helical" evidence="1">
    <location>
        <begin position="68"/>
        <end position="87"/>
    </location>
</feature>
<evidence type="ECO:0000256" key="1">
    <source>
        <dbReference type="SAM" id="Phobius"/>
    </source>
</evidence>
<feature type="transmembrane region" description="Helical" evidence="1">
    <location>
        <begin position="136"/>
        <end position="156"/>
    </location>
</feature>
<reference evidence="2" key="1">
    <citation type="submission" date="2023-01" db="EMBL/GenBank/DDBJ databases">
        <title>The diversity of Class Acidimicrobiia in South China Sea sediment environments and the proposal of Iamia marina sp. nov., a novel species of the genus Iamia.</title>
        <authorList>
            <person name="He Y."/>
            <person name="Tian X."/>
        </authorList>
    </citation>
    <scope>NUCLEOTIDE SEQUENCE</scope>
    <source>
        <strain evidence="2">DSM 19957</strain>
    </source>
</reference>
<dbReference type="Proteomes" id="UP001216390">
    <property type="component" value="Chromosome"/>
</dbReference>
<feature type="transmembrane region" description="Helical" evidence="1">
    <location>
        <begin position="188"/>
        <end position="208"/>
    </location>
</feature>
<gene>
    <name evidence="2" type="ORF">PO878_21205</name>
</gene>
<dbReference type="EMBL" id="CP116942">
    <property type="protein sequence ID" value="WCO67014.1"/>
    <property type="molecule type" value="Genomic_DNA"/>
</dbReference>
<dbReference type="RefSeq" id="WP_272736536.1">
    <property type="nucleotide sequence ID" value="NZ_CP116942.1"/>
</dbReference>
<dbReference type="InterPro" id="IPR046737">
    <property type="entry name" value="DUF6629"/>
</dbReference>
<dbReference type="AlphaFoldDB" id="A0AAF0BW48"/>
<evidence type="ECO:0000313" key="2">
    <source>
        <dbReference type="EMBL" id="WCO67014.1"/>
    </source>
</evidence>
<feature type="transmembrane region" description="Helical" evidence="1">
    <location>
        <begin position="99"/>
        <end position="116"/>
    </location>
</feature>
<accession>A0AAF0BW48</accession>
<organism evidence="2 3">
    <name type="scientific">Iamia majanohamensis</name>
    <dbReference type="NCBI Taxonomy" id="467976"/>
    <lineage>
        <taxon>Bacteria</taxon>
        <taxon>Bacillati</taxon>
        <taxon>Actinomycetota</taxon>
        <taxon>Acidimicrobiia</taxon>
        <taxon>Acidimicrobiales</taxon>
        <taxon>Iamiaceae</taxon>
        <taxon>Iamia</taxon>
    </lineage>
</organism>
<keyword evidence="1" id="KW-0472">Membrane</keyword>
<evidence type="ECO:0000313" key="3">
    <source>
        <dbReference type="Proteomes" id="UP001216390"/>
    </source>
</evidence>
<keyword evidence="1" id="KW-0812">Transmembrane</keyword>
<feature type="transmembrane region" description="Helical" evidence="1">
    <location>
        <begin position="163"/>
        <end position="182"/>
    </location>
</feature>
<protein>
    <submittedName>
        <fullName evidence="2">Uncharacterized protein</fullName>
    </submittedName>
</protein>
<name>A0AAF0BW48_9ACTN</name>
<feature type="transmembrane region" description="Helical" evidence="1">
    <location>
        <begin position="6"/>
        <end position="26"/>
    </location>
</feature>